<dbReference type="PANTHER" id="PTHR28008:SF1">
    <property type="entry name" value="DOMAIN PROTEIN, PUTATIVE (AFU_ORTHOLOGUE AFUA_3G10980)-RELATED"/>
    <property type="match status" value="1"/>
</dbReference>
<evidence type="ECO:0000313" key="3">
    <source>
        <dbReference type="EMBL" id="OOZ36534.1"/>
    </source>
</evidence>
<evidence type="ECO:0000313" key="4">
    <source>
        <dbReference type="Proteomes" id="UP000190896"/>
    </source>
</evidence>
<feature type="transmembrane region" description="Helical" evidence="1">
    <location>
        <begin position="98"/>
        <end position="115"/>
    </location>
</feature>
<protein>
    <recommendedName>
        <fullName evidence="2">VanZ-like domain-containing protein</fullName>
    </recommendedName>
</protein>
<reference evidence="3 4" key="1">
    <citation type="submission" date="2016-11" db="EMBL/GenBank/DDBJ databases">
        <title>Mixed transmission modes and dynamic genome evolution in an obligate animal-bacterial symbiosis.</title>
        <authorList>
            <person name="Russell S.L."/>
            <person name="Corbett-Detig R.B."/>
            <person name="Cavanaugh C.M."/>
        </authorList>
    </citation>
    <scope>NUCLEOTIDE SEQUENCE [LARGE SCALE GENOMIC DNA]</scope>
    <source>
        <strain evidence="3">Se-Cadez</strain>
    </source>
</reference>
<keyword evidence="1" id="KW-1133">Transmembrane helix</keyword>
<keyword evidence="1" id="KW-0472">Membrane</keyword>
<dbReference type="Pfam" id="PF04892">
    <property type="entry name" value="VanZ"/>
    <property type="match status" value="1"/>
</dbReference>
<dbReference type="NCBIfam" id="NF037970">
    <property type="entry name" value="vanZ_1"/>
    <property type="match status" value="1"/>
</dbReference>
<dbReference type="PANTHER" id="PTHR28008">
    <property type="entry name" value="DOMAIN PROTEIN, PUTATIVE (AFU_ORTHOLOGUE AFUA_3G10980)-RELATED"/>
    <property type="match status" value="1"/>
</dbReference>
<evidence type="ECO:0000256" key="1">
    <source>
        <dbReference type="SAM" id="Phobius"/>
    </source>
</evidence>
<evidence type="ECO:0000259" key="2">
    <source>
        <dbReference type="Pfam" id="PF04892"/>
    </source>
</evidence>
<keyword evidence="4" id="KW-1185">Reference proteome</keyword>
<keyword evidence="1" id="KW-0812">Transmembrane</keyword>
<gene>
    <name evidence="3" type="ORF">BOW51_06655</name>
</gene>
<dbReference type="EMBL" id="MPRJ01000035">
    <property type="protein sequence ID" value="OOZ36534.1"/>
    <property type="molecule type" value="Genomic_DNA"/>
</dbReference>
<dbReference type="InterPro" id="IPR006976">
    <property type="entry name" value="VanZ-like"/>
</dbReference>
<dbReference type="Proteomes" id="UP000190896">
    <property type="component" value="Unassembled WGS sequence"/>
</dbReference>
<comment type="caution">
    <text evidence="3">The sequence shown here is derived from an EMBL/GenBank/DDBJ whole genome shotgun (WGS) entry which is preliminary data.</text>
</comment>
<feature type="domain" description="VanZ-like" evidence="2">
    <location>
        <begin position="31"/>
        <end position="112"/>
    </location>
</feature>
<sequence>MFYRLATVAWMGVITLLSHQPAESDVIGLLPPEITNLMHIPVYALLALLAWLDIRGGDRRTASAVIGTLVFVLLFALFDEWHQSFVPGRDTSIGDIFNDMLGASIALWAAVYFRVRAAEPRPARIT</sequence>
<name>A0A1T2KUN0_9GAMM</name>
<organism evidence="3 4">
    <name type="scientific">Solemya velesiana gill symbiont</name>
    <dbReference type="NCBI Taxonomy" id="1918948"/>
    <lineage>
        <taxon>Bacteria</taxon>
        <taxon>Pseudomonadati</taxon>
        <taxon>Pseudomonadota</taxon>
        <taxon>Gammaproteobacteria</taxon>
        <taxon>sulfur-oxidizing symbionts</taxon>
    </lineage>
</organism>
<feature type="transmembrane region" description="Helical" evidence="1">
    <location>
        <begin position="34"/>
        <end position="54"/>
    </location>
</feature>
<feature type="transmembrane region" description="Helical" evidence="1">
    <location>
        <begin position="61"/>
        <end position="78"/>
    </location>
</feature>
<accession>A0A1T2KUN0</accession>
<dbReference type="AlphaFoldDB" id="A0A1T2KUN0"/>
<proteinExistence type="predicted"/>